<keyword evidence="4" id="KW-0862">Zinc</keyword>
<evidence type="ECO:0000256" key="4">
    <source>
        <dbReference type="ARBA" id="ARBA00022833"/>
    </source>
</evidence>
<dbReference type="PROSITE" id="PS50811">
    <property type="entry name" value="WRKY"/>
    <property type="match status" value="2"/>
</dbReference>
<dbReference type="OMA" id="CHRERCH"/>
<evidence type="ECO:0000313" key="13">
    <source>
        <dbReference type="Proteomes" id="UP000030687"/>
    </source>
</evidence>
<evidence type="ECO:0000259" key="11">
    <source>
        <dbReference type="PROSITE" id="PS50811"/>
    </source>
</evidence>
<dbReference type="InterPro" id="IPR036576">
    <property type="entry name" value="WRKY_dom_sf"/>
</dbReference>
<keyword evidence="8" id="KW-0539">Nucleus</keyword>
<gene>
    <name evidence="12" type="ORF">CICLE_v10013781mg</name>
</gene>
<dbReference type="Pfam" id="PF21053">
    <property type="entry name" value="BFA1_C"/>
    <property type="match status" value="1"/>
</dbReference>
<dbReference type="EMBL" id="KI536861">
    <property type="protein sequence ID" value="ESR44505.1"/>
    <property type="molecule type" value="Genomic_DNA"/>
</dbReference>
<evidence type="ECO:0000256" key="8">
    <source>
        <dbReference type="ARBA" id="ARBA00023242"/>
    </source>
</evidence>
<dbReference type="GO" id="GO:0043565">
    <property type="term" value="F:sequence-specific DNA binding"/>
    <property type="evidence" value="ECO:0007669"/>
    <property type="project" value="InterPro"/>
</dbReference>
<keyword evidence="5" id="KW-0805">Transcription regulation</keyword>
<dbReference type="GO" id="GO:0005634">
    <property type="term" value="C:nucleus"/>
    <property type="evidence" value="ECO:0007669"/>
    <property type="project" value="UniProtKB-SubCell"/>
</dbReference>
<dbReference type="PANTHER" id="PTHR33404">
    <property type="entry name" value="CELL DIVISION TOPOLOGICAL SPECIFICITY FACTOR HOMOLOG, CHLOROPLASTIC"/>
    <property type="match status" value="1"/>
</dbReference>
<comment type="similarity">
    <text evidence="9">Belongs to the WRKY group I family.</text>
</comment>
<evidence type="ECO:0000256" key="1">
    <source>
        <dbReference type="ARBA" id="ARBA00004123"/>
    </source>
</evidence>
<dbReference type="PANTHER" id="PTHR33404:SF3">
    <property type="entry name" value="NMDA RECEPTOR SUBUNIT EPSILON-1, PUTATIVE (DUF3598)-RELATED"/>
    <property type="match status" value="1"/>
</dbReference>
<proteinExistence type="inferred from homology"/>
<dbReference type="GO" id="GO:0046872">
    <property type="term" value="F:metal ion binding"/>
    <property type="evidence" value="ECO:0007669"/>
    <property type="project" value="UniProtKB-KW"/>
</dbReference>
<organism evidence="12 13">
    <name type="scientific">Citrus clementina</name>
    <name type="common">Clementine</name>
    <name type="synonym">Citrus deliciosa x Citrus sinensis</name>
    <dbReference type="NCBI Taxonomy" id="85681"/>
    <lineage>
        <taxon>Eukaryota</taxon>
        <taxon>Viridiplantae</taxon>
        <taxon>Streptophyta</taxon>
        <taxon>Embryophyta</taxon>
        <taxon>Tracheophyta</taxon>
        <taxon>Spermatophyta</taxon>
        <taxon>Magnoliopsida</taxon>
        <taxon>eudicotyledons</taxon>
        <taxon>Gunneridae</taxon>
        <taxon>Pentapetalae</taxon>
        <taxon>rosids</taxon>
        <taxon>malvids</taxon>
        <taxon>Sapindales</taxon>
        <taxon>Rutaceae</taxon>
        <taxon>Aurantioideae</taxon>
        <taxon>Citrus</taxon>
    </lineage>
</organism>
<feature type="region of interest" description="Disordered" evidence="10">
    <location>
        <begin position="682"/>
        <end position="717"/>
    </location>
</feature>
<keyword evidence="3" id="KW-0677">Repeat</keyword>
<dbReference type="FunFam" id="2.40.128.20:FF:000017">
    <property type="entry name" value="OsWRKY4 family protein"/>
    <property type="match status" value="1"/>
</dbReference>
<sequence>MASWVFNCHALSFFLPSNPITKQQPPNHNRTSTFPPNRSNPSPLPRTTLVRVKNSSSATAAEQMKEEESMMSIDNLNRFFDLNKGNWSGSFHQFDGHGNLMQKVSTKLAVSTYGEDELISLIQTLYIKQPPSSTSISGYEEEEPEWAEYKIKETNMFTVDKYQQIGFFPDERAFSLRYQTAGMLETVLRQGVLGEDDTGEESPKNLKLPSRQPAIVCENCLYSQEKDRRVRAFHIMDPKGILEMLLIFLEDRDGGVLFPPFLENVGDNKDRILPFLGKWKGHSITKRSGVYGATIAEADSVALLKMDDKGQLIQDINSTSNTSDGQEVTTNVHWTGTISGNLVTFEGAYQFTFLPGGMYMGCPCDIAKSVAEFKSFHLEFGWVETPCKRQRLVRTYDVEGLAVSSTYFSEIKFGKEDLTKKKRPTIILPPRPSMESLYGSGLSPGPMTLVSSFFAEDLNNQSFSQLLAGAMASPLASKQAQSFLVDYSKDGDGDGDDKSYGFKENRPTSLMIARSPLFTVPPGLSPSGLLNSPGFFSPQSPFGMSHQQALATVTAQAFLAQSSMHMQAEYQPSLLSAPEESLTCNLSVTPNEPSQQQMPHSNSAPQSSMMEPLEVSHSDGKHMHPSAVDKPADDGYNWRKYGQKPIKGNEYPRSYYKCTHVNCPVKKKVERSSSAQITQIIYKNEHNHEKPQLSKRAKDSSDANENNNSQANPEPVLQGQTLYASSVLGSNQESAQAAPIHLADSSDSEELGDAENRKEGDDDEPNTKRRQVSKKNIAVESEVVLSQKTVTEPKIIVQTRSEVDLLDDGYRWRKYGQKVVKGNPHPRSYYKCTNPGCNVRKHVERAPTDPKAVVTTYEGKHNHDVPAAKNGSHCAPPRLKPNKVVTEKHPLLKDMDFGHDDQRPVLLRLKEEQIIV</sequence>
<evidence type="ECO:0000256" key="5">
    <source>
        <dbReference type="ARBA" id="ARBA00023015"/>
    </source>
</evidence>
<evidence type="ECO:0000256" key="10">
    <source>
        <dbReference type="SAM" id="MobiDB-lite"/>
    </source>
</evidence>
<feature type="region of interest" description="Disordered" evidence="10">
    <location>
        <begin position="586"/>
        <end position="640"/>
    </location>
</feature>
<dbReference type="GO" id="GO:0010020">
    <property type="term" value="P:chloroplast fission"/>
    <property type="evidence" value="ECO:0007669"/>
    <property type="project" value="TreeGrafter"/>
</dbReference>
<feature type="compositionally biased region" description="Basic and acidic residues" evidence="10">
    <location>
        <begin position="683"/>
        <end position="701"/>
    </location>
</feature>
<keyword evidence="2" id="KW-0479">Metal-binding</keyword>
<feature type="region of interest" description="Disordered" evidence="10">
    <location>
        <begin position="732"/>
        <end position="774"/>
    </location>
</feature>
<dbReference type="InterPro" id="IPR012674">
    <property type="entry name" value="Calycin"/>
</dbReference>
<protein>
    <recommendedName>
        <fullName evidence="11">WRKY domain-containing protein</fullName>
    </recommendedName>
</protein>
<dbReference type="Proteomes" id="UP000030687">
    <property type="component" value="Unassembled WGS sequence"/>
</dbReference>
<feature type="compositionally biased region" description="Polar residues" evidence="10">
    <location>
        <begin position="703"/>
        <end position="717"/>
    </location>
</feature>
<dbReference type="InParanoid" id="V4SZH6"/>
<keyword evidence="6" id="KW-0238">DNA-binding</keyword>
<accession>V4SZH6</accession>
<dbReference type="KEGG" id="cic:CICLE_v10013781mg"/>
<dbReference type="FunFam" id="2.40.128.20:FF:000013">
    <property type="entry name" value="OsWRKY4 family protein"/>
    <property type="match status" value="1"/>
</dbReference>
<dbReference type="eggNOG" id="ENOG502QSK5">
    <property type="taxonomic scope" value="Eukaryota"/>
</dbReference>
<reference evidence="12 13" key="1">
    <citation type="submission" date="2013-10" db="EMBL/GenBank/DDBJ databases">
        <authorList>
            <consortium name="International Citrus Genome Consortium"/>
            <person name="Jenkins J."/>
            <person name="Schmutz J."/>
            <person name="Prochnik S."/>
            <person name="Rokhsar D."/>
            <person name="Gmitter F."/>
            <person name="Ollitrault P."/>
            <person name="Machado M."/>
            <person name="Talon M."/>
            <person name="Wincker P."/>
            <person name="Jaillon O."/>
            <person name="Morgante M."/>
        </authorList>
    </citation>
    <scope>NUCLEOTIDE SEQUENCE</scope>
    <source>
        <strain evidence="13">cv. Clemenules</strain>
    </source>
</reference>
<feature type="domain" description="WRKY" evidence="11">
    <location>
        <begin position="627"/>
        <end position="691"/>
    </location>
</feature>
<keyword evidence="7" id="KW-0804">Transcription</keyword>
<dbReference type="InterPro" id="IPR048378">
    <property type="entry name" value="BFA1-like_C"/>
</dbReference>
<dbReference type="InterPro" id="IPR022017">
    <property type="entry name" value="BFA1-like_DUF3598"/>
</dbReference>
<dbReference type="GO" id="GO:0003700">
    <property type="term" value="F:DNA-binding transcription factor activity"/>
    <property type="evidence" value="ECO:0007669"/>
    <property type="project" value="InterPro"/>
</dbReference>
<dbReference type="SUPFAM" id="SSF50814">
    <property type="entry name" value="Lipocalins"/>
    <property type="match status" value="2"/>
</dbReference>
<feature type="domain" description="WRKY" evidence="11">
    <location>
        <begin position="801"/>
        <end position="866"/>
    </location>
</feature>
<dbReference type="AlphaFoldDB" id="V4SZH6"/>
<dbReference type="Gramene" id="ESR44505">
    <property type="protein sequence ID" value="ESR44505"/>
    <property type="gene ID" value="CICLE_v10013781mg"/>
</dbReference>
<dbReference type="FunFam" id="2.20.25.80:FF:000003">
    <property type="entry name" value="WRKY transcription factor 57"/>
    <property type="match status" value="1"/>
</dbReference>
<name>V4SZH6_CITCL</name>
<dbReference type="FunFam" id="2.20.25.80:FF:000006">
    <property type="entry name" value="WRKY transcription factor"/>
    <property type="match status" value="1"/>
</dbReference>
<keyword evidence="13" id="KW-1185">Reference proteome</keyword>
<evidence type="ECO:0000256" key="6">
    <source>
        <dbReference type="ARBA" id="ARBA00023125"/>
    </source>
</evidence>
<comment type="subcellular location">
    <subcellularLocation>
        <location evidence="1">Nucleus</location>
    </subcellularLocation>
</comment>
<dbReference type="SMART" id="SM00774">
    <property type="entry name" value="WRKY"/>
    <property type="match status" value="2"/>
</dbReference>
<feature type="compositionally biased region" description="Polar residues" evidence="10">
    <location>
        <begin position="18"/>
        <end position="34"/>
    </location>
</feature>
<dbReference type="InterPro" id="IPR003657">
    <property type="entry name" value="WRKY_dom"/>
</dbReference>
<feature type="compositionally biased region" description="Polar residues" evidence="10">
    <location>
        <begin position="586"/>
        <end position="609"/>
    </location>
</feature>
<evidence type="ECO:0000256" key="7">
    <source>
        <dbReference type="ARBA" id="ARBA00023163"/>
    </source>
</evidence>
<dbReference type="Gene3D" id="2.20.25.80">
    <property type="entry name" value="WRKY domain"/>
    <property type="match status" value="2"/>
</dbReference>
<dbReference type="SUPFAM" id="SSF118290">
    <property type="entry name" value="WRKY DNA-binding domain"/>
    <property type="match status" value="2"/>
</dbReference>
<dbReference type="Pfam" id="PF12204">
    <property type="entry name" value="DUF3598_N"/>
    <property type="match status" value="1"/>
</dbReference>
<evidence type="ECO:0000256" key="3">
    <source>
        <dbReference type="ARBA" id="ARBA00022737"/>
    </source>
</evidence>
<feature type="region of interest" description="Disordered" evidence="10">
    <location>
        <begin position="17"/>
        <end position="47"/>
    </location>
</feature>
<evidence type="ECO:0000256" key="2">
    <source>
        <dbReference type="ARBA" id="ARBA00022723"/>
    </source>
</evidence>
<dbReference type="Gene3D" id="2.40.128.20">
    <property type="match status" value="2"/>
</dbReference>
<evidence type="ECO:0000313" key="12">
    <source>
        <dbReference type="EMBL" id="ESR44505.1"/>
    </source>
</evidence>
<evidence type="ECO:0000256" key="9">
    <source>
        <dbReference type="ARBA" id="ARBA00061157"/>
    </source>
</evidence>
<dbReference type="Pfam" id="PF03106">
    <property type="entry name" value="WRKY"/>
    <property type="match status" value="2"/>
</dbReference>